<accession>A0A4Y7QND2</accession>
<proteinExistence type="predicted"/>
<organism evidence="2 3">
    <name type="scientific">Rickenella mellea</name>
    <dbReference type="NCBI Taxonomy" id="50990"/>
    <lineage>
        <taxon>Eukaryota</taxon>
        <taxon>Fungi</taxon>
        <taxon>Dikarya</taxon>
        <taxon>Basidiomycota</taxon>
        <taxon>Agaricomycotina</taxon>
        <taxon>Agaricomycetes</taxon>
        <taxon>Hymenochaetales</taxon>
        <taxon>Rickenellaceae</taxon>
        <taxon>Rickenella</taxon>
    </lineage>
</organism>
<reference evidence="2 3" key="1">
    <citation type="submission" date="2018-06" db="EMBL/GenBank/DDBJ databases">
        <title>A transcriptomic atlas of mushroom development highlights an independent origin of complex multicellularity.</title>
        <authorList>
            <consortium name="DOE Joint Genome Institute"/>
            <person name="Krizsan K."/>
            <person name="Almasi E."/>
            <person name="Merenyi Z."/>
            <person name="Sahu N."/>
            <person name="Viragh M."/>
            <person name="Koszo T."/>
            <person name="Mondo S."/>
            <person name="Kiss B."/>
            <person name="Balint B."/>
            <person name="Kues U."/>
            <person name="Barry K."/>
            <person name="Hegedus J.C."/>
            <person name="Henrissat B."/>
            <person name="Johnson J."/>
            <person name="Lipzen A."/>
            <person name="Ohm R."/>
            <person name="Nagy I."/>
            <person name="Pangilinan J."/>
            <person name="Yan J."/>
            <person name="Xiong Y."/>
            <person name="Grigoriev I.V."/>
            <person name="Hibbett D.S."/>
            <person name="Nagy L.G."/>
        </authorList>
    </citation>
    <scope>NUCLEOTIDE SEQUENCE [LARGE SCALE GENOMIC DNA]</scope>
    <source>
        <strain evidence="2 3">SZMC22713</strain>
    </source>
</reference>
<dbReference type="STRING" id="50990.A0A4Y7QND2"/>
<evidence type="ECO:0000259" key="1">
    <source>
        <dbReference type="Pfam" id="PF23155"/>
    </source>
</evidence>
<dbReference type="Proteomes" id="UP000294933">
    <property type="component" value="Unassembled WGS sequence"/>
</dbReference>
<protein>
    <recommendedName>
        <fullName evidence="1">DUF7053 domain-containing protein</fullName>
    </recommendedName>
</protein>
<dbReference type="VEuPathDB" id="FungiDB:BD410DRAFT_231311"/>
<dbReference type="InterPro" id="IPR055481">
    <property type="entry name" value="DUF7053"/>
</dbReference>
<gene>
    <name evidence="2" type="ORF">BD410DRAFT_231311</name>
</gene>
<dbReference type="AlphaFoldDB" id="A0A4Y7QND2"/>
<evidence type="ECO:0000313" key="3">
    <source>
        <dbReference type="Proteomes" id="UP000294933"/>
    </source>
</evidence>
<name>A0A4Y7QND2_9AGAM</name>
<keyword evidence="3" id="KW-1185">Reference proteome</keyword>
<dbReference type="EMBL" id="ML170157">
    <property type="protein sequence ID" value="TDL28572.1"/>
    <property type="molecule type" value="Genomic_DNA"/>
</dbReference>
<evidence type="ECO:0000313" key="2">
    <source>
        <dbReference type="EMBL" id="TDL28572.1"/>
    </source>
</evidence>
<feature type="domain" description="DUF7053" evidence="1">
    <location>
        <begin position="33"/>
        <end position="162"/>
    </location>
</feature>
<dbReference type="OrthoDB" id="3229171at2759"/>
<dbReference type="Pfam" id="PF23155">
    <property type="entry name" value="DUF7053"/>
    <property type="match status" value="1"/>
</dbReference>
<sequence length="168" mass="18936">MSGTVSRHFPYEVTSSLMFFTQRTVVFSKIVHVPVSKARCVLEDPKMLINLSPLVEECEESKSGEATTYVVTDIMKVWGIYWPVKYTCTFKKEEDALLCEVNAGRTVRTLSAWRVKAVNDGKESEVSEEVKAEVFTLLMPYVLGQIKSSHLVLLDRLAAKLELGGREN</sequence>